<dbReference type="InterPro" id="IPR003609">
    <property type="entry name" value="Pan_app"/>
</dbReference>
<dbReference type="Gene3D" id="2.90.10.10">
    <property type="entry name" value="Bulb-type lectin domain"/>
    <property type="match status" value="1"/>
</dbReference>
<name>A0AAD2DMD6_9LAMI</name>
<dbReference type="SMART" id="SM00108">
    <property type="entry name" value="B_lectin"/>
    <property type="match status" value="1"/>
</dbReference>
<keyword evidence="1 6" id="KW-0732">Signal</keyword>
<keyword evidence="2" id="KW-1015">Disulfide bond</keyword>
<evidence type="ECO:0000256" key="2">
    <source>
        <dbReference type="ARBA" id="ARBA00023157"/>
    </source>
</evidence>
<dbReference type="PANTHER" id="PTHR32444">
    <property type="entry name" value="BULB-TYPE LECTIN DOMAIN-CONTAINING PROTEIN"/>
    <property type="match status" value="1"/>
</dbReference>
<dbReference type="SUPFAM" id="SSF51110">
    <property type="entry name" value="alpha-D-mannose-specific plant lectins"/>
    <property type="match status" value="1"/>
</dbReference>
<evidence type="ECO:0000313" key="9">
    <source>
        <dbReference type="EMBL" id="CAI9759942.1"/>
    </source>
</evidence>
<evidence type="ECO:0000313" key="10">
    <source>
        <dbReference type="Proteomes" id="UP000834106"/>
    </source>
</evidence>
<evidence type="ECO:0000256" key="1">
    <source>
        <dbReference type="ARBA" id="ARBA00022729"/>
    </source>
</evidence>
<feature type="compositionally biased region" description="Polar residues" evidence="4">
    <location>
        <begin position="973"/>
        <end position="989"/>
    </location>
</feature>
<dbReference type="Proteomes" id="UP000834106">
    <property type="component" value="Chromosome 4"/>
</dbReference>
<keyword evidence="3" id="KW-0325">Glycoprotein</keyword>
<keyword evidence="10" id="KW-1185">Reference proteome</keyword>
<proteinExistence type="predicted"/>
<dbReference type="CDD" id="cd00028">
    <property type="entry name" value="B_lectin"/>
    <property type="match status" value="1"/>
</dbReference>
<evidence type="ECO:0008006" key="11">
    <source>
        <dbReference type="Google" id="ProtNLM"/>
    </source>
</evidence>
<accession>A0AAD2DMD6</accession>
<sequence length="989" mass="110819">MQSPTNTISVFFYCTILVVCLSHQSDARDTINTSHPLRDDANESLVSAGGIFELGFFTPGPGGNNRYVGIWYHNMPRRVVWVANRDKPVTDSSGSFAIAEDGNLKVLSNRNAYAITDLKNAGVNSTVKLMDNGNLIFFDGPSLLWQSFNDPTDTFLPGMKMDDKMVLTSWSTSTDPASGDYTFQKYQELYEIQMRSVPYWRSGESGLSIIKNKMPYAVADMLSGFKEGLDESKYPSSGSQNKGKVSFNFTRSSNDNVSGLFMNGTGEIQYYRWSDGEWTFLWSEPKDTCSFYKYCGKFSICDSNRDPECNCLPGYQPVSKVDSNNGDYSVDCEKRKQIRCDNNANQSTFLNLSLTNFRASFQKFDKARNKEECEKECLNNCKCEAYYMSEKDNAKRTGESDVVPSCFIGTGDLENLCRVDGESRVQLNVHVDMDLKTRDCKPCGDIMIPYPLSTGPNCGDPLYSSFDCNDSTDIFYFKTLSRQYRVISINKENRTFGVRNEIANSCYARIFPREIVNQSSPFTVTNRCYERGIEIRWKPSLEPSCNVSGDCRDWPNSSCHARENGMSRCYCDQEYQWDGTSLNCVQGLTARDSRDCKLCGDIMIPYPLSTGPNCGDPLYSSFDCDKSTGIFHFQTLSGNYSVININKANRTFVIEVNSETANSCDARNLSRQIVKLNQSSPFTVTNGCYKRRIEISWKPPLEPSCNVSGDCRDWPNSSCHARANGMSRCYCDQEYQWDGTSLNCVQGTGRSLARWLKDVIIIIAVFAAVLLVCFFSYYLYRRKRMTRRKGSGENSGENPVVWSYESSDRQVSDLMDEENKSGVGVPFCSWESILAATENFSDVHKLGRGGFGPVYKGMFPGGQEIAVKSGKRNTGFYGSAEALNLLGYAWGLWSENKALDLMDPMLLESCEKSEVMKCINVGLLCVQEDPGDRPTMSNVVFMLGGEATVLPVPNQPAFVMRKHVFSTSSSSTKPGSISNELTMSQVEGR</sequence>
<feature type="domain" description="Bulb-type lectin" evidence="7">
    <location>
        <begin position="30"/>
        <end position="150"/>
    </location>
</feature>
<dbReference type="EMBL" id="OU503039">
    <property type="protein sequence ID" value="CAI9759942.1"/>
    <property type="molecule type" value="Genomic_DNA"/>
</dbReference>
<feature type="chain" id="PRO_5042034155" description="Non-specific serine/threonine protein kinase" evidence="6">
    <location>
        <begin position="28"/>
        <end position="989"/>
    </location>
</feature>
<dbReference type="PROSITE" id="PS50927">
    <property type="entry name" value="BULB_LECTIN"/>
    <property type="match status" value="1"/>
</dbReference>
<evidence type="ECO:0000259" key="7">
    <source>
        <dbReference type="PROSITE" id="PS50927"/>
    </source>
</evidence>
<evidence type="ECO:0000256" key="3">
    <source>
        <dbReference type="ARBA" id="ARBA00023180"/>
    </source>
</evidence>
<keyword evidence="5" id="KW-1133">Transmembrane helix</keyword>
<evidence type="ECO:0000256" key="5">
    <source>
        <dbReference type="SAM" id="Phobius"/>
    </source>
</evidence>
<dbReference type="PROSITE" id="PS50948">
    <property type="entry name" value="PAN"/>
    <property type="match status" value="1"/>
</dbReference>
<dbReference type="SUPFAM" id="SSF56112">
    <property type="entry name" value="Protein kinase-like (PK-like)"/>
    <property type="match status" value="2"/>
</dbReference>
<dbReference type="InterPro" id="IPR000858">
    <property type="entry name" value="S_locus_glycoprot_dom"/>
</dbReference>
<feature type="domain" description="Apple" evidence="8">
    <location>
        <begin position="340"/>
        <end position="440"/>
    </location>
</feature>
<dbReference type="AlphaFoldDB" id="A0AAD2DMD6"/>
<organism evidence="9 10">
    <name type="scientific">Fraxinus pennsylvanica</name>
    <dbReference type="NCBI Taxonomy" id="56036"/>
    <lineage>
        <taxon>Eukaryota</taxon>
        <taxon>Viridiplantae</taxon>
        <taxon>Streptophyta</taxon>
        <taxon>Embryophyta</taxon>
        <taxon>Tracheophyta</taxon>
        <taxon>Spermatophyta</taxon>
        <taxon>Magnoliopsida</taxon>
        <taxon>eudicotyledons</taxon>
        <taxon>Gunneridae</taxon>
        <taxon>Pentapetalae</taxon>
        <taxon>asterids</taxon>
        <taxon>lamiids</taxon>
        <taxon>Lamiales</taxon>
        <taxon>Oleaceae</taxon>
        <taxon>Oleeae</taxon>
        <taxon>Fraxinus</taxon>
    </lineage>
</organism>
<reference evidence="9" key="1">
    <citation type="submission" date="2023-05" db="EMBL/GenBank/DDBJ databases">
        <authorList>
            <person name="Huff M."/>
        </authorList>
    </citation>
    <scope>NUCLEOTIDE SEQUENCE</scope>
</reference>
<dbReference type="InterPro" id="IPR011009">
    <property type="entry name" value="Kinase-like_dom_sf"/>
</dbReference>
<feature type="region of interest" description="Disordered" evidence="4">
    <location>
        <begin position="967"/>
        <end position="989"/>
    </location>
</feature>
<keyword evidence="5" id="KW-0812">Transmembrane</keyword>
<dbReference type="PANTHER" id="PTHR32444:SF235">
    <property type="entry name" value="OS01G0783900 PROTEIN"/>
    <property type="match status" value="1"/>
</dbReference>
<evidence type="ECO:0000256" key="4">
    <source>
        <dbReference type="SAM" id="MobiDB-lite"/>
    </source>
</evidence>
<dbReference type="Pfam" id="PF00954">
    <property type="entry name" value="S_locus_glycop"/>
    <property type="match status" value="1"/>
</dbReference>
<gene>
    <name evidence="9" type="ORF">FPE_LOCUS7372</name>
</gene>
<dbReference type="InterPro" id="IPR036426">
    <property type="entry name" value="Bulb-type_lectin_dom_sf"/>
</dbReference>
<dbReference type="Gene3D" id="3.30.200.20">
    <property type="entry name" value="Phosphorylase Kinase, domain 1"/>
    <property type="match status" value="1"/>
</dbReference>
<dbReference type="InterPro" id="IPR001480">
    <property type="entry name" value="Bulb-type_lectin_dom"/>
</dbReference>
<dbReference type="Pfam" id="PF08276">
    <property type="entry name" value="PAN_2"/>
    <property type="match status" value="1"/>
</dbReference>
<keyword evidence="5" id="KW-0472">Membrane</keyword>
<feature type="transmembrane region" description="Helical" evidence="5">
    <location>
        <begin position="759"/>
        <end position="780"/>
    </location>
</feature>
<evidence type="ECO:0000256" key="6">
    <source>
        <dbReference type="SAM" id="SignalP"/>
    </source>
</evidence>
<dbReference type="GO" id="GO:0048544">
    <property type="term" value="P:recognition of pollen"/>
    <property type="evidence" value="ECO:0007669"/>
    <property type="project" value="InterPro"/>
</dbReference>
<dbReference type="Pfam" id="PF01453">
    <property type="entry name" value="B_lectin"/>
    <property type="match status" value="1"/>
</dbReference>
<evidence type="ECO:0000259" key="8">
    <source>
        <dbReference type="PROSITE" id="PS50948"/>
    </source>
</evidence>
<protein>
    <recommendedName>
        <fullName evidence="11">Non-specific serine/threonine protein kinase</fullName>
    </recommendedName>
</protein>
<feature type="signal peptide" evidence="6">
    <location>
        <begin position="1"/>
        <end position="27"/>
    </location>
</feature>